<dbReference type="SUPFAM" id="SSF52540">
    <property type="entry name" value="P-loop containing nucleoside triphosphate hydrolases"/>
    <property type="match status" value="1"/>
</dbReference>
<name>A0A239M8U4_9BACT</name>
<organism evidence="2 3">
    <name type="scientific">Granulicella rosea</name>
    <dbReference type="NCBI Taxonomy" id="474952"/>
    <lineage>
        <taxon>Bacteria</taxon>
        <taxon>Pseudomonadati</taxon>
        <taxon>Acidobacteriota</taxon>
        <taxon>Terriglobia</taxon>
        <taxon>Terriglobales</taxon>
        <taxon>Acidobacteriaceae</taxon>
        <taxon>Granulicella</taxon>
    </lineage>
</organism>
<protein>
    <submittedName>
        <fullName evidence="2">Chromosome partitioning protein</fullName>
    </submittedName>
</protein>
<sequence length="216" mass="23651">MAKKIITVTSLKGGAGKTTTALHLAAYHQQFAPTLLVDADPNRSLREWVSRGPGMPFAVIGEASLAKEAGKYDTIIIDTKGRPERDDLNDMIVGSDLIVVPCPPDAQAVATLRMLFAQFKTMDASNYRVLLVNVPPPPQRDGEEYRGLLADLQIPTFQHSIRSMKAFKRASVQGCTVDQVAGDRRAALGWMDYEDVGVEIDNILNTRSNLRALRAS</sequence>
<dbReference type="InterPro" id="IPR050678">
    <property type="entry name" value="DNA_Partitioning_ATPase"/>
</dbReference>
<dbReference type="PANTHER" id="PTHR13696:SF96">
    <property type="entry name" value="COBQ_COBB_MIND_PARA NUCLEOTIDE BINDING DOMAIN-CONTAINING PROTEIN"/>
    <property type="match status" value="1"/>
</dbReference>
<dbReference type="AlphaFoldDB" id="A0A239M8U4"/>
<dbReference type="EMBL" id="FZOU01000010">
    <property type="protein sequence ID" value="SNT38239.1"/>
    <property type="molecule type" value="Genomic_DNA"/>
</dbReference>
<evidence type="ECO:0000313" key="3">
    <source>
        <dbReference type="Proteomes" id="UP000198356"/>
    </source>
</evidence>
<feature type="domain" description="CobQ/CobB/MinD/ParA nucleotide binding" evidence="1">
    <location>
        <begin position="6"/>
        <end position="173"/>
    </location>
</feature>
<dbReference type="OrthoDB" id="9804460at2"/>
<dbReference type="CDD" id="cd02042">
    <property type="entry name" value="ParAB_family"/>
    <property type="match status" value="1"/>
</dbReference>
<dbReference type="Pfam" id="PF01656">
    <property type="entry name" value="CbiA"/>
    <property type="match status" value="1"/>
</dbReference>
<dbReference type="InterPro" id="IPR002586">
    <property type="entry name" value="CobQ/CobB/MinD/ParA_Nub-bd_dom"/>
</dbReference>
<reference evidence="2 3" key="1">
    <citation type="submission" date="2017-06" db="EMBL/GenBank/DDBJ databases">
        <authorList>
            <person name="Kim H.J."/>
            <person name="Triplett B.A."/>
        </authorList>
    </citation>
    <scope>NUCLEOTIDE SEQUENCE [LARGE SCALE GENOMIC DNA]</scope>
    <source>
        <strain evidence="2 3">DSM 18704</strain>
    </source>
</reference>
<proteinExistence type="predicted"/>
<gene>
    <name evidence="2" type="ORF">SAMN05421770_11040</name>
</gene>
<dbReference type="InterPro" id="IPR027417">
    <property type="entry name" value="P-loop_NTPase"/>
</dbReference>
<accession>A0A239M8U4</accession>
<dbReference type="Proteomes" id="UP000198356">
    <property type="component" value="Unassembled WGS sequence"/>
</dbReference>
<evidence type="ECO:0000259" key="1">
    <source>
        <dbReference type="Pfam" id="PF01656"/>
    </source>
</evidence>
<dbReference type="PANTHER" id="PTHR13696">
    <property type="entry name" value="P-LOOP CONTAINING NUCLEOSIDE TRIPHOSPHATE HYDROLASE"/>
    <property type="match status" value="1"/>
</dbReference>
<dbReference type="RefSeq" id="WP_089410121.1">
    <property type="nucleotide sequence ID" value="NZ_FZOU01000010.1"/>
</dbReference>
<keyword evidence="3" id="KW-1185">Reference proteome</keyword>
<dbReference type="Gene3D" id="3.40.50.300">
    <property type="entry name" value="P-loop containing nucleotide triphosphate hydrolases"/>
    <property type="match status" value="1"/>
</dbReference>
<evidence type="ECO:0000313" key="2">
    <source>
        <dbReference type="EMBL" id="SNT38239.1"/>
    </source>
</evidence>